<proteinExistence type="predicted"/>
<dbReference type="OrthoDB" id="16079at2759"/>
<keyword evidence="2" id="KW-1185">Reference proteome</keyword>
<dbReference type="AlphaFoldDB" id="A0A9W4IKR5"/>
<dbReference type="EMBL" id="CAJVOS010000104">
    <property type="protein sequence ID" value="CAG8294897.1"/>
    <property type="molecule type" value="Genomic_DNA"/>
</dbReference>
<accession>A0A9W4IKR5</accession>
<comment type="caution">
    <text evidence="1">The sequence shown here is derived from an EMBL/GenBank/DDBJ whole genome shotgun (WGS) entry which is preliminary data.</text>
</comment>
<organism evidence="1 2">
    <name type="scientific">Penicillium olsonii</name>
    <dbReference type="NCBI Taxonomy" id="99116"/>
    <lineage>
        <taxon>Eukaryota</taxon>
        <taxon>Fungi</taxon>
        <taxon>Dikarya</taxon>
        <taxon>Ascomycota</taxon>
        <taxon>Pezizomycotina</taxon>
        <taxon>Eurotiomycetes</taxon>
        <taxon>Eurotiomycetidae</taxon>
        <taxon>Eurotiales</taxon>
        <taxon>Aspergillaceae</taxon>
        <taxon>Penicillium</taxon>
    </lineage>
</organism>
<sequence>MDPRTIRQLLSRFPITESLDKAAKKLGTARRPAEAVSGELWDSIFQRLSPYLSQSSPIDILDLWPNSGLRSAKANELLKPRRHVLVSANEAFNPLLKPFLDSTSGSKLITEPIYQKEDWREFLEAHFPEQVSPIRQKPGQILRNDTLLVLASPPRSHSKSNHYTPARWWLRFLEDCIQQTGLNSFGTVRVLASMPYSEAPLVLPRCAPERKRIATLLEAVNLHTFEVASSEEPDIHLGWREWDSIQANKAQVAERVAAQNVLTPPNRERPPLEKIPPFAQQMGKDVPYIPRAYLAIHKQQVKTMEELDGVKSDKTKSPAIQAAARKRAGAKAKLVQGDKIAYTRHILARKLLNIDDKGRQLARAAADPNETPQSLKALDDEIASLWSEYNTQMASTHYTHLKNMTNIVDDDRLSLASRENCSQLIWERRPFEPLHIHRDEVWPKGDPISMIYFEANETPPVLQQVTHPSVTHEQVTMERFYALLSVLTNTELNVGGLKDLIFPLWSANDLIQAVPSLAFFATKRLKPGCGPLPLNDPTSDPAASYQDNLEYDLSDLRLHVVSVESFMGIAIEYEKLEDKLPISQFTRLIGGTFTTRQMLMESGFRRL</sequence>
<name>A0A9W4IKR5_PENOL</name>
<dbReference type="Gene3D" id="3.40.50.150">
    <property type="entry name" value="Vaccinia Virus protein VP39"/>
    <property type="match status" value="1"/>
</dbReference>
<dbReference type="InterPro" id="IPR029063">
    <property type="entry name" value="SAM-dependent_MTases_sf"/>
</dbReference>
<reference evidence="1" key="1">
    <citation type="submission" date="2021-07" db="EMBL/GenBank/DDBJ databases">
        <authorList>
            <person name="Branca A.L. A."/>
        </authorList>
    </citation>
    <scope>NUCLEOTIDE SEQUENCE</scope>
</reference>
<evidence type="ECO:0008006" key="3">
    <source>
        <dbReference type="Google" id="ProtNLM"/>
    </source>
</evidence>
<evidence type="ECO:0000313" key="1">
    <source>
        <dbReference type="EMBL" id="CAG8294897.1"/>
    </source>
</evidence>
<dbReference type="Proteomes" id="UP001153618">
    <property type="component" value="Unassembled WGS sequence"/>
</dbReference>
<protein>
    <recommendedName>
        <fullName evidence="3">Mitochondrial transcription factor 1</fullName>
    </recommendedName>
</protein>
<gene>
    <name evidence="1" type="ORF">POLS_LOCUS9774</name>
</gene>
<evidence type="ECO:0000313" key="2">
    <source>
        <dbReference type="Proteomes" id="UP001153618"/>
    </source>
</evidence>